<dbReference type="Proteomes" id="UP000442990">
    <property type="component" value="Unassembled WGS sequence"/>
</dbReference>
<name>A0A7J5D502_9ACTN</name>
<comment type="caution">
    <text evidence="1">The sequence shown here is derived from an EMBL/GenBank/DDBJ whole genome shotgun (WGS) entry which is preliminary data.</text>
</comment>
<gene>
    <name evidence="1" type="ORF">F8144_36385</name>
</gene>
<evidence type="ECO:0000313" key="2">
    <source>
        <dbReference type="Proteomes" id="UP000442990"/>
    </source>
</evidence>
<dbReference type="EMBL" id="WBKG01000043">
    <property type="protein sequence ID" value="KAB1979245.1"/>
    <property type="molecule type" value="Genomic_DNA"/>
</dbReference>
<accession>A0A7J5D502</accession>
<dbReference type="AlphaFoldDB" id="A0A7J5D502"/>
<keyword evidence="2" id="KW-1185">Reference proteome</keyword>
<dbReference type="RefSeq" id="WP_151473695.1">
    <property type="nucleotide sequence ID" value="NZ_WBKG01000043.1"/>
</dbReference>
<sequence length="80" mass="9075">MTHRYTADTITDDELDRLYYRLDRARDAVALHRRGLLTTAELYAVIEADAPWVPCPACRRADQAGLAASEQHDDCAKEQQ</sequence>
<protein>
    <submittedName>
        <fullName evidence="1">Uncharacterized protein</fullName>
    </submittedName>
</protein>
<proteinExistence type="predicted"/>
<organism evidence="1 2">
    <name type="scientific">Streptomyces triticiradicis</name>
    <dbReference type="NCBI Taxonomy" id="2651189"/>
    <lineage>
        <taxon>Bacteria</taxon>
        <taxon>Bacillati</taxon>
        <taxon>Actinomycetota</taxon>
        <taxon>Actinomycetes</taxon>
        <taxon>Kitasatosporales</taxon>
        <taxon>Streptomycetaceae</taxon>
        <taxon>Streptomyces</taxon>
    </lineage>
</organism>
<evidence type="ECO:0000313" key="1">
    <source>
        <dbReference type="EMBL" id="KAB1979245.1"/>
    </source>
</evidence>
<reference evidence="1 2" key="1">
    <citation type="submission" date="2019-09" db="EMBL/GenBank/DDBJ databases">
        <title>Isolation and identification of active actinomycetes.</title>
        <authorList>
            <person name="Yu Z."/>
            <person name="Han C."/>
            <person name="Yu B."/>
        </authorList>
    </citation>
    <scope>NUCLEOTIDE SEQUENCE [LARGE SCALE GENOMIC DNA]</scope>
    <source>
        <strain evidence="1 2">NEAU-H2</strain>
    </source>
</reference>